<dbReference type="OrthoDB" id="2998174at2759"/>
<dbReference type="InterPro" id="IPR024652">
    <property type="entry name" value="Trichodiene_synth"/>
</dbReference>
<dbReference type="EMBL" id="KN833112">
    <property type="protein sequence ID" value="KIM72700.1"/>
    <property type="molecule type" value="Genomic_DNA"/>
</dbReference>
<evidence type="ECO:0000313" key="4">
    <source>
        <dbReference type="Proteomes" id="UP000054166"/>
    </source>
</evidence>
<gene>
    <name evidence="3" type="ORF">PILCRDRAFT_81671</name>
</gene>
<reference evidence="3 4" key="1">
    <citation type="submission" date="2014-04" db="EMBL/GenBank/DDBJ databases">
        <authorList>
            <consortium name="DOE Joint Genome Institute"/>
            <person name="Kuo A."/>
            <person name="Tarkka M."/>
            <person name="Buscot F."/>
            <person name="Kohler A."/>
            <person name="Nagy L.G."/>
            <person name="Floudas D."/>
            <person name="Copeland A."/>
            <person name="Barry K.W."/>
            <person name="Cichocki N."/>
            <person name="Veneault-Fourrey C."/>
            <person name="LaButti K."/>
            <person name="Lindquist E.A."/>
            <person name="Lipzen A."/>
            <person name="Lundell T."/>
            <person name="Morin E."/>
            <person name="Murat C."/>
            <person name="Sun H."/>
            <person name="Tunlid A."/>
            <person name="Henrissat B."/>
            <person name="Grigoriev I.V."/>
            <person name="Hibbett D.S."/>
            <person name="Martin F."/>
            <person name="Nordberg H.P."/>
            <person name="Cantor M.N."/>
            <person name="Hua S.X."/>
        </authorList>
    </citation>
    <scope>NUCLEOTIDE SEQUENCE [LARGE SCALE GENOMIC DNA]</scope>
    <source>
        <strain evidence="3 4">F 1598</strain>
    </source>
</reference>
<organism evidence="3 4">
    <name type="scientific">Piloderma croceum (strain F 1598)</name>
    <dbReference type="NCBI Taxonomy" id="765440"/>
    <lineage>
        <taxon>Eukaryota</taxon>
        <taxon>Fungi</taxon>
        <taxon>Dikarya</taxon>
        <taxon>Basidiomycota</taxon>
        <taxon>Agaricomycotina</taxon>
        <taxon>Agaricomycetes</taxon>
        <taxon>Agaricomycetidae</taxon>
        <taxon>Atheliales</taxon>
        <taxon>Atheliaceae</taxon>
        <taxon>Piloderma</taxon>
    </lineage>
</organism>
<dbReference type="SUPFAM" id="SSF48576">
    <property type="entry name" value="Terpenoid synthases"/>
    <property type="match status" value="1"/>
</dbReference>
<protein>
    <submittedName>
        <fullName evidence="3">Uncharacterized protein</fullName>
    </submittedName>
</protein>
<proteinExistence type="inferred from homology"/>
<reference evidence="4" key="2">
    <citation type="submission" date="2015-01" db="EMBL/GenBank/DDBJ databases">
        <title>Evolutionary Origins and Diversification of the Mycorrhizal Mutualists.</title>
        <authorList>
            <consortium name="DOE Joint Genome Institute"/>
            <consortium name="Mycorrhizal Genomics Consortium"/>
            <person name="Kohler A."/>
            <person name="Kuo A."/>
            <person name="Nagy L.G."/>
            <person name="Floudas D."/>
            <person name="Copeland A."/>
            <person name="Barry K.W."/>
            <person name="Cichocki N."/>
            <person name="Veneault-Fourrey C."/>
            <person name="LaButti K."/>
            <person name="Lindquist E.A."/>
            <person name="Lipzen A."/>
            <person name="Lundell T."/>
            <person name="Morin E."/>
            <person name="Murat C."/>
            <person name="Riley R."/>
            <person name="Ohm R."/>
            <person name="Sun H."/>
            <person name="Tunlid A."/>
            <person name="Henrissat B."/>
            <person name="Grigoriev I.V."/>
            <person name="Hibbett D.S."/>
            <person name="Martin F."/>
        </authorList>
    </citation>
    <scope>NUCLEOTIDE SEQUENCE [LARGE SCALE GENOMIC DNA]</scope>
    <source>
        <strain evidence="4">F 1598</strain>
    </source>
</reference>
<dbReference type="STRING" id="765440.A0A0C3EJB1"/>
<keyword evidence="2" id="KW-0456">Lyase</keyword>
<evidence type="ECO:0000256" key="1">
    <source>
        <dbReference type="ARBA" id="ARBA00007946"/>
    </source>
</evidence>
<dbReference type="GO" id="GO:0016838">
    <property type="term" value="F:carbon-oxygen lyase activity, acting on phosphates"/>
    <property type="evidence" value="ECO:0007669"/>
    <property type="project" value="InterPro"/>
</dbReference>
<evidence type="ECO:0000313" key="3">
    <source>
        <dbReference type="EMBL" id="KIM72700.1"/>
    </source>
</evidence>
<name>A0A0C3EJB1_PILCF</name>
<dbReference type="InParanoid" id="A0A0C3EJB1"/>
<dbReference type="Gene3D" id="1.10.600.10">
    <property type="entry name" value="Farnesyl Diphosphate Synthase"/>
    <property type="match status" value="1"/>
</dbReference>
<evidence type="ECO:0000256" key="2">
    <source>
        <dbReference type="ARBA" id="ARBA00023239"/>
    </source>
</evidence>
<dbReference type="InterPro" id="IPR008949">
    <property type="entry name" value="Isoprenoid_synthase_dom_sf"/>
</dbReference>
<dbReference type="Proteomes" id="UP000054166">
    <property type="component" value="Unassembled WGS sequence"/>
</dbReference>
<dbReference type="Pfam" id="PF06330">
    <property type="entry name" value="TRI5"/>
    <property type="match status" value="1"/>
</dbReference>
<keyword evidence="4" id="KW-1185">Reference proteome</keyword>
<sequence length="171" mass="19691">YDHYDVFVMNTILTATFDFVNLSCMEPTVESLPLIREAGSFPWYLCDQTGVGKAFTLFMFTKSSKIAITDYIQAIPNMNYWICCVNDFLSFHKEELAGETGNYMHNCAYVEGITGVQVHADMGRELLEKWASIHTILAKSPHALELWQIWECGYIGWHLAQDRYKLKDLDL</sequence>
<dbReference type="HOGENOM" id="CLU_052212_2_1_1"/>
<dbReference type="AlphaFoldDB" id="A0A0C3EJB1"/>
<comment type="similarity">
    <text evidence="1">Belongs to the trichodiene synthase family.</text>
</comment>
<accession>A0A0C3EJB1</accession>
<feature type="non-terminal residue" evidence="3">
    <location>
        <position position="1"/>
    </location>
</feature>